<gene>
    <name evidence="2" type="ORF">GLOINDRAFT_3230</name>
</gene>
<reference evidence="2" key="1">
    <citation type="submission" date="2013-07" db="EMBL/GenBank/DDBJ databases">
        <title>The genome of an arbuscular mycorrhizal fungus provides insights into the evolution of the oldest plant symbiosis.</title>
        <authorList>
            <consortium name="DOE Joint Genome Institute"/>
            <person name="Tisserant E."/>
            <person name="Malbreil M."/>
            <person name="Kuo A."/>
            <person name="Kohler A."/>
            <person name="Symeonidi A."/>
            <person name="Balestrini R."/>
            <person name="Charron P."/>
            <person name="Duensing N."/>
            <person name="Frei-dit-Frey N."/>
            <person name="Gianinazzi-Pearson V."/>
            <person name="Gilbert B."/>
            <person name="Handa Y."/>
            <person name="Hijri M."/>
            <person name="Kaul R."/>
            <person name="Kawaguchi M."/>
            <person name="Krajinski F."/>
            <person name="Lammers P."/>
            <person name="Lapierre D."/>
            <person name="Masclaux F.G."/>
            <person name="Murat C."/>
            <person name="Morin E."/>
            <person name="Ndikumana S."/>
            <person name="Pagni M."/>
            <person name="Petitpierre D."/>
            <person name="Requena N."/>
            <person name="Rosikiewicz P."/>
            <person name="Riley R."/>
            <person name="Saito K."/>
            <person name="San Clemente H."/>
            <person name="Shapiro H."/>
            <person name="van Tuinen D."/>
            <person name="Becard G."/>
            <person name="Bonfante P."/>
            <person name="Paszkowski U."/>
            <person name="Shachar-Hill Y."/>
            <person name="Young J.P."/>
            <person name="Sanders I.R."/>
            <person name="Henrissat B."/>
            <person name="Rensing S.A."/>
            <person name="Grigoriev I.V."/>
            <person name="Corradi N."/>
            <person name="Roux C."/>
            <person name="Martin F."/>
        </authorList>
    </citation>
    <scope>NUCLEOTIDE SEQUENCE</scope>
    <source>
        <strain evidence="2">DAOM 197198</strain>
    </source>
</reference>
<feature type="compositionally biased region" description="Basic and acidic residues" evidence="1">
    <location>
        <begin position="36"/>
        <end position="74"/>
    </location>
</feature>
<evidence type="ECO:0000256" key="1">
    <source>
        <dbReference type="SAM" id="MobiDB-lite"/>
    </source>
</evidence>
<evidence type="ECO:0008006" key="3">
    <source>
        <dbReference type="Google" id="ProtNLM"/>
    </source>
</evidence>
<feature type="region of interest" description="Disordered" evidence="1">
    <location>
        <begin position="127"/>
        <end position="153"/>
    </location>
</feature>
<dbReference type="eggNOG" id="ENOG502T1AJ">
    <property type="taxonomic scope" value="Eukaryota"/>
</dbReference>
<feature type="region of interest" description="Disordered" evidence="1">
    <location>
        <begin position="35"/>
        <end position="80"/>
    </location>
</feature>
<sequence>MKNSNEIRSAATIATKSTKVRPKVPCHCKKCNSKLVDTRTKQKHEQEEKRLQAYISKRKDDKEKTSNKAPSDSKKHSRSVPIGIKTIVAASSQNACDDNIVMINDNHDQNVATSSQSLHDGDIVMIDDNNDRSDEDFHNQNPTNVRKKRRRYDRYQKNYDHTTIIPENELEQEVSSSDGEGSHLFNDDDAARDNDQEHPNMNVNMSDSWILLWIFKYQERFKLTDVAINSLTGFFALVLKDSKTFSTCSDCNKLYDTAAIIPVNSGNDAQSEFKCTHVEFPNHPMQNQRKPCESKLLEKITVNNEYIWRPKMVYSLPCLKTQISTMYQRPGFEELLKKWASRNNENDLMADIYNGEI</sequence>
<accession>U9TRZ5</accession>
<evidence type="ECO:0000313" key="2">
    <source>
        <dbReference type="EMBL" id="ESA10905.1"/>
    </source>
</evidence>
<organism evidence="2">
    <name type="scientific">Rhizophagus irregularis (strain DAOM 181602 / DAOM 197198 / MUCL 43194)</name>
    <name type="common">Arbuscular mycorrhizal fungus</name>
    <name type="synonym">Glomus intraradices</name>
    <dbReference type="NCBI Taxonomy" id="747089"/>
    <lineage>
        <taxon>Eukaryota</taxon>
        <taxon>Fungi</taxon>
        <taxon>Fungi incertae sedis</taxon>
        <taxon>Mucoromycota</taxon>
        <taxon>Glomeromycotina</taxon>
        <taxon>Glomeromycetes</taxon>
        <taxon>Glomerales</taxon>
        <taxon>Glomeraceae</taxon>
        <taxon>Rhizophagus</taxon>
    </lineage>
</organism>
<feature type="compositionally biased region" description="Polar residues" evidence="1">
    <location>
        <begin position="1"/>
        <end position="17"/>
    </location>
</feature>
<protein>
    <recommendedName>
        <fullName evidence="3">Transposase domain-containing protein</fullName>
    </recommendedName>
</protein>
<feature type="region of interest" description="Disordered" evidence="1">
    <location>
        <begin position="1"/>
        <end position="21"/>
    </location>
</feature>
<name>U9TRZ5_RHIID</name>
<feature type="region of interest" description="Disordered" evidence="1">
    <location>
        <begin position="168"/>
        <end position="200"/>
    </location>
</feature>
<feature type="compositionally biased region" description="Basic and acidic residues" evidence="1">
    <location>
        <begin position="185"/>
        <end position="198"/>
    </location>
</feature>
<feature type="compositionally biased region" description="Basic and acidic residues" evidence="1">
    <location>
        <begin position="129"/>
        <end position="138"/>
    </location>
</feature>
<proteinExistence type="predicted"/>
<dbReference type="EMBL" id="KI286587">
    <property type="protein sequence ID" value="ESA10905.1"/>
    <property type="molecule type" value="Genomic_DNA"/>
</dbReference>
<dbReference type="AlphaFoldDB" id="U9TRZ5"/>
<dbReference type="HOGENOM" id="CLU_656520_0_0_1"/>